<keyword evidence="7" id="KW-0961">Cell wall biogenesis/degradation</keyword>
<dbReference type="GO" id="GO:0071555">
    <property type="term" value="P:cell wall organization"/>
    <property type="evidence" value="ECO:0007669"/>
    <property type="project" value="UniProtKB-KW"/>
</dbReference>
<dbReference type="EC" id="3.2.1.39" evidence="3"/>
<comment type="catalytic activity">
    <reaction evidence="1">
        <text>Hydrolysis of (1-&gt;3)-beta-D-glucosidic linkages in (1-&gt;3)-beta-D-glucans.</text>
        <dbReference type="EC" id="3.2.1.39"/>
    </reaction>
</comment>
<keyword evidence="6" id="KW-0326">Glycosidase</keyword>
<gene>
    <name evidence="10" type="ORF">RJ641_028054</name>
</gene>
<dbReference type="GO" id="GO:0042973">
    <property type="term" value="F:glucan endo-1,3-beta-D-glucosidase activity"/>
    <property type="evidence" value="ECO:0007669"/>
    <property type="project" value="UniProtKB-EC"/>
</dbReference>
<evidence type="ECO:0000256" key="5">
    <source>
        <dbReference type="ARBA" id="ARBA00023277"/>
    </source>
</evidence>
<comment type="caution">
    <text evidence="10">The sequence shown here is derived from an EMBL/GenBank/DDBJ whole genome shotgun (WGS) entry which is preliminary data.</text>
</comment>
<evidence type="ECO:0000256" key="4">
    <source>
        <dbReference type="ARBA" id="ARBA00022801"/>
    </source>
</evidence>
<accession>A0AAN8ZM94</accession>
<dbReference type="EMBL" id="JBAMMX010000004">
    <property type="protein sequence ID" value="KAK6942677.1"/>
    <property type="molecule type" value="Genomic_DNA"/>
</dbReference>
<evidence type="ECO:0000256" key="2">
    <source>
        <dbReference type="ARBA" id="ARBA00010730"/>
    </source>
</evidence>
<keyword evidence="11" id="KW-1185">Reference proteome</keyword>
<feature type="domain" description="Glycosyl hydrolase family 81 C-terminal" evidence="9">
    <location>
        <begin position="134"/>
        <end position="197"/>
    </location>
</feature>
<dbReference type="Proteomes" id="UP001370490">
    <property type="component" value="Unassembled WGS sequence"/>
</dbReference>
<dbReference type="GO" id="GO:0000272">
    <property type="term" value="P:polysaccharide catabolic process"/>
    <property type="evidence" value="ECO:0007669"/>
    <property type="project" value="UniProtKB-KW"/>
</dbReference>
<evidence type="ECO:0000313" key="10">
    <source>
        <dbReference type="EMBL" id="KAK6942677.1"/>
    </source>
</evidence>
<evidence type="ECO:0000259" key="9">
    <source>
        <dbReference type="Pfam" id="PF17652"/>
    </source>
</evidence>
<evidence type="ECO:0000313" key="11">
    <source>
        <dbReference type="Proteomes" id="UP001370490"/>
    </source>
</evidence>
<evidence type="ECO:0000256" key="1">
    <source>
        <dbReference type="ARBA" id="ARBA00000382"/>
    </source>
</evidence>
<protein>
    <recommendedName>
        <fullName evidence="3">glucan endo-1,3-beta-D-glucosidase</fullName>
        <ecNumber evidence="3">3.2.1.39</ecNumber>
    </recommendedName>
</protein>
<reference evidence="10 11" key="1">
    <citation type="submission" date="2023-12" db="EMBL/GenBank/DDBJ databases">
        <title>A high-quality genome assembly for Dillenia turbinata (Dilleniales).</title>
        <authorList>
            <person name="Chanderbali A."/>
        </authorList>
    </citation>
    <scope>NUCLEOTIDE SEQUENCE [LARGE SCALE GENOMIC DNA]</scope>
    <source>
        <strain evidence="10">LSX21</strain>
        <tissue evidence="10">Leaf</tissue>
    </source>
</reference>
<proteinExistence type="inferred from homology"/>
<sequence length="249" mass="27865">MPISSSRKDSSLIISGAFCGTGDRSGQLLMLALPLQCKLLSSDVVVFKDFKHERIDRRLVGVQKQQDLALISEAVCYPDLIPGIMGFLKEAIEPWLDRNFDGNRFLCDAKWGDIATDPRDFGASFMNLGREISSSYARPRYFDPWKLHFWAGGLYSAAGGRNPRSTIESLNVYYSVAMLGLTYDDSELLGIGSTLAAWRLPQRKHAGTCVGDDSIYDRLFHREQDSGCFVGTQKRQRTLVLQKNVGRPD</sequence>
<evidence type="ECO:0000256" key="7">
    <source>
        <dbReference type="ARBA" id="ARBA00023316"/>
    </source>
</evidence>
<keyword evidence="4 10" id="KW-0378">Hydrolase</keyword>
<dbReference type="PANTHER" id="PTHR31983:SF0">
    <property type="entry name" value="GLUCAN ENDO-1,3-BETA-D-GLUCOSIDASE 2"/>
    <property type="match status" value="1"/>
</dbReference>
<dbReference type="PANTHER" id="PTHR31983">
    <property type="entry name" value="ENDO-1,3(4)-BETA-GLUCANASE 1"/>
    <property type="match status" value="1"/>
</dbReference>
<comment type="similarity">
    <text evidence="2">Belongs to the glycosyl hydrolase 81 family.</text>
</comment>
<evidence type="ECO:0000256" key="6">
    <source>
        <dbReference type="ARBA" id="ARBA00023295"/>
    </source>
</evidence>
<dbReference type="Pfam" id="PF17652">
    <property type="entry name" value="Glyco_hydro81C"/>
    <property type="match status" value="1"/>
</dbReference>
<keyword evidence="8" id="KW-0624">Polysaccharide degradation</keyword>
<evidence type="ECO:0000256" key="8">
    <source>
        <dbReference type="ARBA" id="ARBA00023326"/>
    </source>
</evidence>
<name>A0AAN8ZM94_9MAGN</name>
<dbReference type="GO" id="GO:0052861">
    <property type="term" value="F:endo-1,3(4)-beta-glucanase activity"/>
    <property type="evidence" value="ECO:0007669"/>
    <property type="project" value="InterPro"/>
</dbReference>
<evidence type="ECO:0000256" key="3">
    <source>
        <dbReference type="ARBA" id="ARBA00012780"/>
    </source>
</evidence>
<organism evidence="10 11">
    <name type="scientific">Dillenia turbinata</name>
    <dbReference type="NCBI Taxonomy" id="194707"/>
    <lineage>
        <taxon>Eukaryota</taxon>
        <taxon>Viridiplantae</taxon>
        <taxon>Streptophyta</taxon>
        <taxon>Embryophyta</taxon>
        <taxon>Tracheophyta</taxon>
        <taxon>Spermatophyta</taxon>
        <taxon>Magnoliopsida</taxon>
        <taxon>eudicotyledons</taxon>
        <taxon>Gunneridae</taxon>
        <taxon>Pentapetalae</taxon>
        <taxon>Dilleniales</taxon>
        <taxon>Dilleniaceae</taxon>
        <taxon>Dillenia</taxon>
    </lineage>
</organism>
<dbReference type="InterPro" id="IPR005200">
    <property type="entry name" value="Endo-beta-glucanase"/>
</dbReference>
<dbReference type="InterPro" id="IPR040720">
    <property type="entry name" value="GH81_C"/>
</dbReference>
<dbReference type="AlphaFoldDB" id="A0AAN8ZM94"/>
<keyword evidence="5" id="KW-0119">Carbohydrate metabolism</keyword>